<dbReference type="PANTHER" id="PTHR30023">
    <property type="entry name" value="D-ALANYL-D-ALANINE CARBOXYPEPTIDASE"/>
    <property type="match status" value="1"/>
</dbReference>
<accession>O05758</accession>
<sequence>MHRPNTATADLARSHTLALDAYRTLADAVGLDPAGCSPYRDGDGRTRLTSLVVTALNGTATHSNELMNASDGLLAEAVNREVTATTHHQQNFASADKTVLETALNFGTDFTDTSLRGTSGLSTRNRLTTKHPLSQMLNIAANSNHRQLSCLIDLLPVVNRSGTLTPARILARCLLPSRRGMGRAYKDVSLILIFGWFKQLVEAATALVRPVGYTGSRGGRAVCNG</sequence>
<evidence type="ECO:0000256" key="1">
    <source>
        <dbReference type="ARBA" id="ARBA00006096"/>
    </source>
</evidence>
<protein>
    <submittedName>
        <fullName evidence="4">Uncharacterized protein</fullName>
    </submittedName>
</protein>
<proteinExistence type="inferred from homology"/>
<reference evidence="4" key="2">
    <citation type="submission" date="1997-05" db="EMBL/GenBank/DDBJ databases">
        <authorList>
            <person name="Badcock K."/>
            <person name="Churcher C.M."/>
        </authorList>
    </citation>
    <scope>NUCLEOTIDE SEQUENCE</scope>
</reference>
<evidence type="ECO:0000313" key="3">
    <source>
        <dbReference type="EMBL" id="AWV48535.1"/>
    </source>
</evidence>
<reference evidence="4" key="1">
    <citation type="journal article" date="1993" name="Mol. Microbiol.">
        <title>Use of an ordered cosmid library to deduce the genomic organization of Mycobacterium leprae.</title>
        <authorList>
            <person name="Eiglmeier K."/>
            <person name="Honore N."/>
            <person name="Woods S.A."/>
            <person name="Caudron B."/>
            <person name="Cole S.T."/>
        </authorList>
    </citation>
    <scope>NUCLEOTIDE SEQUENCE</scope>
</reference>
<dbReference type="GO" id="GO:0004177">
    <property type="term" value="F:aminopeptidase activity"/>
    <property type="evidence" value="ECO:0007669"/>
    <property type="project" value="UniProtKB-KW"/>
</dbReference>
<dbReference type="GO" id="GO:0000270">
    <property type="term" value="P:peptidoglycan metabolic process"/>
    <property type="evidence" value="ECO:0007669"/>
    <property type="project" value="TreeGrafter"/>
</dbReference>
<dbReference type="EMBL" id="CP029543">
    <property type="protein sequence ID" value="AWV48535.1"/>
    <property type="molecule type" value="Genomic_DNA"/>
</dbReference>
<keyword evidence="4" id="KW-0031">Aminopeptidase</keyword>
<dbReference type="AlphaFoldDB" id="O05758"/>
<dbReference type="GO" id="GO:0006508">
    <property type="term" value="P:proteolysis"/>
    <property type="evidence" value="ECO:0007669"/>
    <property type="project" value="InterPro"/>
</dbReference>
<comment type="similarity">
    <text evidence="1">Belongs to the peptidase S13 family.</text>
</comment>
<keyword evidence="4" id="KW-0645">Protease</keyword>
<evidence type="ECO:0000313" key="4">
    <source>
        <dbReference type="EMBL" id="CAB08430.1"/>
    </source>
</evidence>
<reference evidence="4" key="3">
    <citation type="submission" date="1997-05" db="EMBL/GenBank/DDBJ databases">
        <authorList>
            <person name="Parkhill J."/>
            <person name="Barrell B.G."/>
            <person name="Rajandream M.A."/>
        </authorList>
    </citation>
    <scope>NUCLEOTIDE SEQUENCE</scope>
</reference>
<name>O05758_MYCLR</name>
<gene>
    <name evidence="4" type="primary">MLCB5.28c</name>
    <name evidence="3" type="ORF">DIJ64_12145</name>
</gene>
<dbReference type="Proteomes" id="UP000249682">
    <property type="component" value="Chromosome"/>
</dbReference>
<keyword evidence="2" id="KW-0378">Hydrolase</keyword>
<dbReference type="SUPFAM" id="SSF56601">
    <property type="entry name" value="beta-lactamase/transpeptidase-like"/>
    <property type="match status" value="1"/>
</dbReference>
<dbReference type="InterPro" id="IPR012338">
    <property type="entry name" value="Beta-lactam/transpept-like"/>
</dbReference>
<evidence type="ECO:0000256" key="2">
    <source>
        <dbReference type="ARBA" id="ARBA00022801"/>
    </source>
</evidence>
<reference evidence="3 5" key="4">
    <citation type="submission" date="2018-05" db="EMBL/GenBank/DDBJ databases">
        <title>Evolution of small genomes with special reference to Mycobacterium leprae.</title>
        <authorList>
            <person name="Mohanty P.S."/>
            <person name="Bansal A.K."/>
            <person name="Gupta U.D."/>
            <person name="Naaz F."/>
            <person name="Dwivedi V.D."/>
            <person name="Singh H."/>
            <person name="Gupta G."/>
            <person name="Sharma S."/>
            <person name="Arora M."/>
        </authorList>
    </citation>
    <scope>NUCLEOTIDE SEQUENCE [LARGE SCALE GENOMIC DNA]</scope>
    <source>
        <strain evidence="3 5">MRHRU-235-G</strain>
    </source>
</reference>
<dbReference type="Gene3D" id="3.40.710.10">
    <property type="entry name" value="DD-peptidase/beta-lactamase superfamily"/>
    <property type="match status" value="1"/>
</dbReference>
<organism evidence="4">
    <name type="scientific">Mycobacterium leprae</name>
    <dbReference type="NCBI Taxonomy" id="1769"/>
    <lineage>
        <taxon>Bacteria</taxon>
        <taxon>Bacillati</taxon>
        <taxon>Actinomycetota</taxon>
        <taxon>Actinomycetes</taxon>
        <taxon>Mycobacteriales</taxon>
        <taxon>Mycobacteriaceae</taxon>
        <taxon>Mycobacterium</taxon>
    </lineage>
</organism>
<dbReference type="InterPro" id="IPR000667">
    <property type="entry name" value="Peptidase_S13"/>
</dbReference>
<dbReference type="EMBL" id="Z95151">
    <property type="protein sequence ID" value="CAB08430.1"/>
    <property type="molecule type" value="Genomic_DNA"/>
</dbReference>
<dbReference type="PANTHER" id="PTHR30023:SF0">
    <property type="entry name" value="PENICILLIN-SENSITIVE CARBOXYPEPTIDASE A"/>
    <property type="match status" value="1"/>
</dbReference>
<dbReference type="GO" id="GO:0004185">
    <property type="term" value="F:serine-type carboxypeptidase activity"/>
    <property type="evidence" value="ECO:0007669"/>
    <property type="project" value="InterPro"/>
</dbReference>
<dbReference type="Pfam" id="PF02113">
    <property type="entry name" value="Peptidase_S13"/>
    <property type="match status" value="1"/>
</dbReference>
<evidence type="ECO:0000313" key="5">
    <source>
        <dbReference type="Proteomes" id="UP000249682"/>
    </source>
</evidence>